<dbReference type="AlphaFoldDB" id="A0A9X7PK17"/>
<dbReference type="RefSeq" id="WP_106673881.1">
    <property type="nucleotide sequence ID" value="NZ_PXWG01000001.1"/>
</dbReference>
<evidence type="ECO:0000313" key="3">
    <source>
        <dbReference type="Proteomes" id="UP000242427"/>
    </source>
</evidence>
<protein>
    <submittedName>
        <fullName evidence="2">Uncharacterized protein</fullName>
    </submittedName>
</protein>
<sequence>MQTTAHDQHEHADSPAHQPFDQRLQVDGGSLIDQLREELRNTPCAIYLAELVGAWIRLPG</sequence>
<reference evidence="2 3" key="1">
    <citation type="submission" date="2018-03" db="EMBL/GenBank/DDBJ databases">
        <title>Chitinolytic properties of Streptosporangium nondiastaticum TBG75A20.</title>
        <authorList>
            <person name="Gayathri V."/>
            <person name="Shiburaj S."/>
        </authorList>
    </citation>
    <scope>NUCLEOTIDE SEQUENCE [LARGE SCALE GENOMIC DNA]</scope>
    <source>
        <strain evidence="2 3">TBG75A20</strain>
    </source>
</reference>
<comment type="caution">
    <text evidence="2">The sequence shown here is derived from an EMBL/GenBank/DDBJ whole genome shotgun (WGS) entry which is preliminary data.</text>
</comment>
<dbReference type="Proteomes" id="UP000242427">
    <property type="component" value="Unassembled WGS sequence"/>
</dbReference>
<gene>
    <name evidence="2" type="ORF">B7P34_01420</name>
</gene>
<proteinExistence type="predicted"/>
<dbReference type="EMBL" id="PXWG01000001">
    <property type="protein sequence ID" value="PSJ30686.1"/>
    <property type="molecule type" value="Genomic_DNA"/>
</dbReference>
<accession>A0A9X7PK17</accession>
<feature type="region of interest" description="Disordered" evidence="1">
    <location>
        <begin position="1"/>
        <end position="23"/>
    </location>
</feature>
<feature type="compositionally biased region" description="Basic and acidic residues" evidence="1">
    <location>
        <begin position="1"/>
        <end position="14"/>
    </location>
</feature>
<evidence type="ECO:0000313" key="2">
    <source>
        <dbReference type="EMBL" id="PSJ30686.1"/>
    </source>
</evidence>
<evidence type="ECO:0000256" key="1">
    <source>
        <dbReference type="SAM" id="MobiDB-lite"/>
    </source>
</evidence>
<organism evidence="2 3">
    <name type="scientific">Streptosporangium nondiastaticum</name>
    <dbReference type="NCBI Taxonomy" id="35764"/>
    <lineage>
        <taxon>Bacteria</taxon>
        <taxon>Bacillati</taxon>
        <taxon>Actinomycetota</taxon>
        <taxon>Actinomycetes</taxon>
        <taxon>Streptosporangiales</taxon>
        <taxon>Streptosporangiaceae</taxon>
        <taxon>Streptosporangium</taxon>
    </lineage>
</organism>
<name>A0A9X7PK17_9ACTN</name>
<keyword evidence="3" id="KW-1185">Reference proteome</keyword>